<evidence type="ECO:0000256" key="1">
    <source>
        <dbReference type="SAM" id="MobiDB-lite"/>
    </source>
</evidence>
<feature type="compositionally biased region" description="Basic and acidic residues" evidence="1">
    <location>
        <begin position="222"/>
        <end position="242"/>
    </location>
</feature>
<name>A0A5B0NG38_PUCGR</name>
<feature type="compositionally biased region" description="Low complexity" evidence="1">
    <location>
        <begin position="243"/>
        <end position="255"/>
    </location>
</feature>
<comment type="caution">
    <text evidence="3">The sequence shown here is derived from an EMBL/GenBank/DDBJ whole genome shotgun (WGS) entry which is preliminary data.</text>
</comment>
<evidence type="ECO:0000256" key="2">
    <source>
        <dbReference type="SAM" id="SignalP"/>
    </source>
</evidence>
<feature type="compositionally biased region" description="Low complexity" evidence="1">
    <location>
        <begin position="144"/>
        <end position="154"/>
    </location>
</feature>
<proteinExistence type="predicted"/>
<feature type="compositionally biased region" description="Polar residues" evidence="1">
    <location>
        <begin position="92"/>
        <end position="103"/>
    </location>
</feature>
<protein>
    <submittedName>
        <fullName evidence="3">Uncharacterized protein</fullName>
    </submittedName>
</protein>
<dbReference type="AlphaFoldDB" id="A0A5B0NG38"/>
<evidence type="ECO:0000313" key="4">
    <source>
        <dbReference type="Proteomes" id="UP000324748"/>
    </source>
</evidence>
<organism evidence="3 4">
    <name type="scientific">Puccinia graminis f. sp. tritici</name>
    <dbReference type="NCBI Taxonomy" id="56615"/>
    <lineage>
        <taxon>Eukaryota</taxon>
        <taxon>Fungi</taxon>
        <taxon>Dikarya</taxon>
        <taxon>Basidiomycota</taxon>
        <taxon>Pucciniomycotina</taxon>
        <taxon>Pucciniomycetes</taxon>
        <taxon>Pucciniales</taxon>
        <taxon>Pucciniaceae</taxon>
        <taxon>Puccinia</taxon>
    </lineage>
</organism>
<feature type="signal peptide" evidence="2">
    <location>
        <begin position="1"/>
        <end position="16"/>
    </location>
</feature>
<feature type="region of interest" description="Disordered" evidence="1">
    <location>
        <begin position="91"/>
        <end position="312"/>
    </location>
</feature>
<gene>
    <name evidence="3" type="ORF">PGT21_012110</name>
</gene>
<sequence>MRSFTLTISIISLFHALSFLQSLDLQHLTKRSFLPALKDAQTIAESSKTAAATASASKQLLSLEEHSPVHQADVLSSLHHEPVEQKNLPPINKQQQHQGQHDSSLVDHPHTPSDSQKESTQFLPPIDQHISSETSHDNSLAGHSPTNPSSPSKPNLEKQPTSNELSQISPGSHDPSSSKPPKLNLEKESSQFSPTTKEHSEISPAHSPASHDPSSSKPPKLNIEKESSEFSPTTKEHSEISPDHSPASHPSTPSTPGKPNLEGQPSGKSSKGRLSALRKYSSDFIPKLQRQPKVRPGQFEPIFFDGKVVSNP</sequence>
<feature type="chain" id="PRO_5023142463" evidence="2">
    <location>
        <begin position="17"/>
        <end position="312"/>
    </location>
</feature>
<keyword evidence="4" id="KW-1185">Reference proteome</keyword>
<feature type="compositionally biased region" description="Basic and acidic residues" evidence="1">
    <location>
        <begin position="104"/>
        <end position="117"/>
    </location>
</feature>
<dbReference type="OrthoDB" id="10361418at2759"/>
<keyword evidence="2" id="KW-0732">Signal</keyword>
<evidence type="ECO:0000313" key="3">
    <source>
        <dbReference type="EMBL" id="KAA1086799.1"/>
    </source>
</evidence>
<feature type="compositionally biased region" description="Polar residues" evidence="1">
    <location>
        <begin position="158"/>
        <end position="179"/>
    </location>
</feature>
<reference evidence="3 4" key="1">
    <citation type="submission" date="2019-05" db="EMBL/GenBank/DDBJ databases">
        <title>Emergence of the Ug99 lineage of the wheat stem rust pathogen through somatic hybridization.</title>
        <authorList>
            <person name="Li F."/>
            <person name="Upadhyaya N.M."/>
            <person name="Sperschneider J."/>
            <person name="Matny O."/>
            <person name="Nguyen-Phuc H."/>
            <person name="Mago R."/>
            <person name="Raley C."/>
            <person name="Miller M.E."/>
            <person name="Silverstein K.A.T."/>
            <person name="Henningsen E."/>
            <person name="Hirsch C.D."/>
            <person name="Visser B."/>
            <person name="Pretorius Z.A."/>
            <person name="Steffenson B.J."/>
            <person name="Schwessinger B."/>
            <person name="Dodds P.N."/>
            <person name="Figueroa M."/>
        </authorList>
    </citation>
    <scope>NUCLEOTIDE SEQUENCE [LARGE SCALE GENOMIC DNA]</scope>
    <source>
        <strain evidence="3">21-0</strain>
    </source>
</reference>
<dbReference type="EMBL" id="VSWC01000105">
    <property type="protein sequence ID" value="KAA1086799.1"/>
    <property type="molecule type" value="Genomic_DNA"/>
</dbReference>
<accession>A0A5B0NG38</accession>
<feature type="compositionally biased region" description="Low complexity" evidence="1">
    <location>
        <begin position="203"/>
        <end position="220"/>
    </location>
</feature>
<dbReference type="Proteomes" id="UP000324748">
    <property type="component" value="Unassembled WGS sequence"/>
</dbReference>